<dbReference type="Pfam" id="PF09849">
    <property type="entry name" value="DUF2076"/>
    <property type="match status" value="1"/>
</dbReference>
<feature type="compositionally biased region" description="Low complexity" evidence="1">
    <location>
        <begin position="119"/>
        <end position="142"/>
    </location>
</feature>
<dbReference type="InterPro" id="IPR018648">
    <property type="entry name" value="DUF2076"/>
</dbReference>
<dbReference type="OrthoDB" id="122910at2"/>
<keyword evidence="4" id="KW-1185">Reference proteome</keyword>
<reference evidence="2" key="1">
    <citation type="journal article" date="2015" name="Genome Announc.">
        <title>Complete Genome Sequence of the Bacteriochlorophyll b-Producing Photosynthetic Bacterium Blastochloris viridis.</title>
        <authorList>
            <person name="Tsukatani Y."/>
            <person name="Hirose Y."/>
            <person name="Harada J."/>
            <person name="Misawa N."/>
            <person name="Mori K."/>
            <person name="Inoue K."/>
            <person name="Tamiaki H."/>
        </authorList>
    </citation>
    <scope>NUCLEOTIDE SEQUENCE [LARGE SCALE GENOMIC DNA]</scope>
    <source>
        <strain evidence="2">DSM 133</strain>
    </source>
</reference>
<organism evidence="3 4">
    <name type="scientific">Blastochloris viridis</name>
    <name type="common">Rhodopseudomonas viridis</name>
    <dbReference type="NCBI Taxonomy" id="1079"/>
    <lineage>
        <taxon>Bacteria</taxon>
        <taxon>Pseudomonadati</taxon>
        <taxon>Pseudomonadota</taxon>
        <taxon>Alphaproteobacteria</taxon>
        <taxon>Hyphomicrobiales</taxon>
        <taxon>Blastochloridaceae</taxon>
        <taxon>Blastochloris</taxon>
    </lineage>
</organism>
<dbReference type="Proteomes" id="UP000065734">
    <property type="component" value="Chromosome I"/>
</dbReference>
<accession>A0A0H5BPS2</accession>
<dbReference type="AlphaFoldDB" id="A0A0H5BPS2"/>
<feature type="compositionally biased region" description="Acidic residues" evidence="1">
    <location>
        <begin position="221"/>
        <end position="239"/>
    </location>
</feature>
<evidence type="ECO:0000256" key="1">
    <source>
        <dbReference type="SAM" id="MobiDB-lite"/>
    </source>
</evidence>
<gene>
    <name evidence="2" type="ORF">BV133_2190</name>
    <name evidence="3" type="ORF">BVIRIDIS_19610</name>
</gene>
<evidence type="ECO:0000313" key="2">
    <source>
        <dbReference type="EMBL" id="BAR99783.1"/>
    </source>
</evidence>
<dbReference type="EMBL" id="AP014854">
    <property type="protein sequence ID" value="BAR99783.1"/>
    <property type="molecule type" value="Genomic_DNA"/>
</dbReference>
<feature type="region of interest" description="Disordered" evidence="1">
    <location>
        <begin position="182"/>
        <end position="239"/>
    </location>
</feature>
<dbReference type="RefSeq" id="WP_055037909.1">
    <property type="nucleotide sequence ID" value="NZ_AP014854.2"/>
</dbReference>
<evidence type="ECO:0000313" key="3">
    <source>
        <dbReference type="EMBL" id="CUU42945.1"/>
    </source>
</evidence>
<dbReference type="STRING" id="1079.BVIR_2517"/>
<proteinExistence type="predicted"/>
<reference evidence="4" key="3">
    <citation type="journal article" date="2016" name="Genome Announc.">
        <title>Revised genome sequence of the purple photosynthetic bacterium Blastochloris viridis.</title>
        <authorList>
            <person name="Liu L.N."/>
            <person name="Faulkner M."/>
            <person name="Liu X."/>
            <person name="Huang F."/>
            <person name="Darby A.C."/>
            <person name="Hall N."/>
        </authorList>
    </citation>
    <scope>NUCLEOTIDE SEQUENCE [LARGE SCALE GENOMIC DNA]</scope>
    <source>
        <strain evidence="4">ATCC 19567 / DSM 133 / F</strain>
    </source>
</reference>
<protein>
    <recommendedName>
        <fullName evidence="5">DUF2076 domain-containing protein</fullName>
    </recommendedName>
</protein>
<name>A0A0H5BPS2_BLAVI</name>
<reference evidence="3" key="2">
    <citation type="submission" date="2015-11" db="EMBL/GenBank/DDBJ databases">
        <authorList>
            <person name="Zhang Y."/>
            <person name="Guo Z."/>
        </authorList>
    </citation>
    <scope>NUCLEOTIDE SEQUENCE</scope>
    <source>
        <strain evidence="3">1</strain>
    </source>
</reference>
<evidence type="ECO:0008006" key="5">
    <source>
        <dbReference type="Google" id="ProtNLM"/>
    </source>
</evidence>
<feature type="region of interest" description="Disordered" evidence="1">
    <location>
        <begin position="75"/>
        <end position="148"/>
    </location>
</feature>
<dbReference type="KEGG" id="bvr:BVIR_2517"/>
<sequence>MSPEEKSVIAGIFDRLSQAENQPRDPDAERFIAERLRTQPYAPYVMAQAIYVQEQALANLSQQVEQLKAEVEELSRRPQQSGGFLSSLFGGGSQPAPQPRADYANAQAPGGQFGRGSVPQAGPQAAGPWGQQPQQGGPMQSRFGGGGGSGFLGTAMTTALGVAGGMMIANAVSSAFSGGQAAKLAEGAGASEAGKDEAAKDTASQDPAAADDSWQSASYDDGGDGGDDFGGGFDDEGFA</sequence>
<dbReference type="EMBL" id="LN907867">
    <property type="protein sequence ID" value="CUU42945.1"/>
    <property type="molecule type" value="Genomic_DNA"/>
</dbReference>
<evidence type="ECO:0000313" key="4">
    <source>
        <dbReference type="Proteomes" id="UP000065734"/>
    </source>
</evidence>